<accession>A0ABY0IH09</accession>
<comment type="caution">
    <text evidence="1">The sequence shown here is derived from an EMBL/GenBank/DDBJ whole genome shotgun (WGS) entry which is preliminary data.</text>
</comment>
<dbReference type="EMBL" id="QDKL01000002">
    <property type="protein sequence ID" value="RZF21870.1"/>
    <property type="molecule type" value="Genomic_DNA"/>
</dbReference>
<dbReference type="PROSITE" id="PS51257">
    <property type="entry name" value="PROKAR_LIPOPROTEIN"/>
    <property type="match status" value="1"/>
</dbReference>
<protein>
    <recommendedName>
        <fullName evidence="3">Lipoprotein</fullName>
    </recommendedName>
</protein>
<keyword evidence="2" id="KW-1185">Reference proteome</keyword>
<evidence type="ECO:0008006" key="3">
    <source>
        <dbReference type="Google" id="ProtNLM"/>
    </source>
</evidence>
<proteinExistence type="predicted"/>
<gene>
    <name evidence="1" type="ORF">DAY19_09275</name>
</gene>
<name>A0ABY0IH09_9BACT</name>
<evidence type="ECO:0000313" key="2">
    <source>
        <dbReference type="Proteomes" id="UP000443582"/>
    </source>
</evidence>
<dbReference type="RefSeq" id="WP_115361700.1">
    <property type="nucleotide sequence ID" value="NZ_QDKL01000002.1"/>
</dbReference>
<dbReference type="Proteomes" id="UP000443582">
    <property type="component" value="Unassembled WGS sequence"/>
</dbReference>
<sequence>MKSVISLSLLILILFSCGENDYVVGTKLNPLENLSVEEAFHMESVGKCSANTRKHKAMSFTGLITEDVAGDRFVAQVLITLYRQTKTYDLSYSEYPFPSNIDQSIYSTSFTQTYDVVDNELILNNFGTIRATVENDKISPHINITDDIRNIIETDSKIGRVLFYSDDDVVNECTP</sequence>
<evidence type="ECO:0000313" key="1">
    <source>
        <dbReference type="EMBL" id="RZF21870.1"/>
    </source>
</evidence>
<reference evidence="2" key="1">
    <citation type="journal article" date="2019" name="Int. J. Syst. Evol. Microbiol.">
        <title>Halobacteriovorax valvorus sp. nov., a novel prokaryotic predator isolated from coastal seawater of China.</title>
        <authorList>
            <person name="Chen M.-X."/>
        </authorList>
    </citation>
    <scope>NUCLEOTIDE SEQUENCE [LARGE SCALE GENOMIC DNA]</scope>
    <source>
        <strain evidence="2">BL9</strain>
    </source>
</reference>
<organism evidence="1 2">
    <name type="scientific">Halobacteriovorax vibrionivorans</name>
    <dbReference type="NCBI Taxonomy" id="2152716"/>
    <lineage>
        <taxon>Bacteria</taxon>
        <taxon>Pseudomonadati</taxon>
        <taxon>Bdellovibrionota</taxon>
        <taxon>Bacteriovoracia</taxon>
        <taxon>Bacteriovoracales</taxon>
        <taxon>Halobacteriovoraceae</taxon>
        <taxon>Halobacteriovorax</taxon>
    </lineage>
</organism>